<dbReference type="InterPro" id="IPR002794">
    <property type="entry name" value="DUF92_TMEM19"/>
</dbReference>
<proteinExistence type="inferred from homology"/>
<reference evidence="8" key="1">
    <citation type="submission" date="2024-03" db="EMBL/GenBank/DDBJ databases">
        <title>Chitinophaga horti sp. nov., isolated from garden soil.</title>
        <authorList>
            <person name="Lee D.S."/>
            <person name="Han D.M."/>
            <person name="Baek J.H."/>
            <person name="Choi D.G."/>
            <person name="Jeon J.H."/>
            <person name="Jeon C.O."/>
        </authorList>
    </citation>
    <scope>NUCLEOTIDE SEQUENCE [LARGE SCALE GENOMIC DNA]</scope>
    <source>
        <strain evidence="8">GPA1</strain>
    </source>
</reference>
<evidence type="ECO:0000256" key="6">
    <source>
        <dbReference type="SAM" id="Phobius"/>
    </source>
</evidence>
<feature type="transmembrane region" description="Helical" evidence="6">
    <location>
        <begin position="81"/>
        <end position="100"/>
    </location>
</feature>
<sequence>MPEFILVIAALCAGAFAACRLGKLTRAGAVAAGLTGIIVFFGSGYFGLAVLFAFFAMGVLATAHGKFRKAAHGGAQQRRNAGQVFANGGMAALISLLMTVGEGPVLPYPIMLAAALASASADTVSSELGTLYGRRFMNILTFRREANGLDGVVSFEGTLAGIAASAVIASIYFAFGGGGTGWLIITVAGTIGNLADSVLGATLERKGVIGNDAVNFMNTAIAALAAWGLWAAV</sequence>
<evidence type="ECO:0000313" key="7">
    <source>
        <dbReference type="EMBL" id="WZN42235.1"/>
    </source>
</evidence>
<comment type="subcellular location">
    <subcellularLocation>
        <location evidence="1">Membrane</location>
        <topology evidence="1">Multi-pass membrane protein</topology>
    </subcellularLocation>
</comment>
<protein>
    <submittedName>
        <fullName evidence="7">DUF92 domain-containing protein</fullName>
    </submittedName>
</protein>
<name>A0ABZ2YRR3_9BACT</name>
<evidence type="ECO:0000256" key="4">
    <source>
        <dbReference type="ARBA" id="ARBA00022989"/>
    </source>
</evidence>
<evidence type="ECO:0000256" key="1">
    <source>
        <dbReference type="ARBA" id="ARBA00004141"/>
    </source>
</evidence>
<organism evidence="7 8">
    <name type="scientific">Chitinophaga pollutisoli</name>
    <dbReference type="NCBI Taxonomy" id="3133966"/>
    <lineage>
        <taxon>Bacteria</taxon>
        <taxon>Pseudomonadati</taxon>
        <taxon>Bacteroidota</taxon>
        <taxon>Chitinophagia</taxon>
        <taxon>Chitinophagales</taxon>
        <taxon>Chitinophagaceae</taxon>
        <taxon>Chitinophaga</taxon>
    </lineage>
</organism>
<evidence type="ECO:0000256" key="5">
    <source>
        <dbReference type="ARBA" id="ARBA00023136"/>
    </source>
</evidence>
<dbReference type="EMBL" id="CP149822">
    <property type="protein sequence ID" value="WZN42235.1"/>
    <property type="molecule type" value="Genomic_DNA"/>
</dbReference>
<feature type="transmembrane region" description="Helical" evidence="6">
    <location>
        <begin position="27"/>
        <end position="60"/>
    </location>
</feature>
<dbReference type="RefSeq" id="WP_341837070.1">
    <property type="nucleotide sequence ID" value="NZ_CP149822.1"/>
</dbReference>
<gene>
    <name evidence="7" type="ORF">WJU16_04190</name>
</gene>
<feature type="transmembrane region" description="Helical" evidence="6">
    <location>
        <begin position="106"/>
        <end position="132"/>
    </location>
</feature>
<feature type="transmembrane region" description="Helical" evidence="6">
    <location>
        <begin position="181"/>
        <end position="201"/>
    </location>
</feature>
<comment type="similarity">
    <text evidence="2">Belongs to the TMEM19 family.</text>
</comment>
<evidence type="ECO:0000256" key="3">
    <source>
        <dbReference type="ARBA" id="ARBA00022692"/>
    </source>
</evidence>
<dbReference type="PANTHER" id="PTHR13353:SF5">
    <property type="entry name" value="TRANSMEMBRANE PROTEIN 19"/>
    <property type="match status" value="1"/>
</dbReference>
<keyword evidence="5 6" id="KW-0472">Membrane</keyword>
<dbReference type="Pfam" id="PF01940">
    <property type="entry name" value="DUF92"/>
    <property type="match status" value="1"/>
</dbReference>
<dbReference type="Proteomes" id="UP001485459">
    <property type="component" value="Chromosome"/>
</dbReference>
<keyword evidence="8" id="KW-1185">Reference proteome</keyword>
<dbReference type="PANTHER" id="PTHR13353">
    <property type="entry name" value="TRANSMEMBRANE PROTEIN 19"/>
    <property type="match status" value="1"/>
</dbReference>
<evidence type="ECO:0000256" key="2">
    <source>
        <dbReference type="ARBA" id="ARBA00009012"/>
    </source>
</evidence>
<feature type="transmembrane region" description="Helical" evidence="6">
    <location>
        <begin position="213"/>
        <end position="232"/>
    </location>
</feature>
<evidence type="ECO:0000313" key="8">
    <source>
        <dbReference type="Proteomes" id="UP001485459"/>
    </source>
</evidence>
<keyword evidence="3 6" id="KW-0812">Transmembrane</keyword>
<accession>A0ABZ2YRR3</accession>
<feature type="transmembrane region" description="Helical" evidence="6">
    <location>
        <begin position="153"/>
        <end position="175"/>
    </location>
</feature>
<keyword evidence="4 6" id="KW-1133">Transmembrane helix</keyword>